<gene>
    <name evidence="3" type="ORF">VNI00_002580</name>
</gene>
<evidence type="ECO:0000256" key="1">
    <source>
        <dbReference type="SAM" id="MobiDB-lite"/>
    </source>
</evidence>
<dbReference type="AlphaFoldDB" id="A0AAW0DZP5"/>
<name>A0AAW0DZP5_9AGAR</name>
<dbReference type="EMBL" id="JAYKXP010000006">
    <property type="protein sequence ID" value="KAK7056863.1"/>
    <property type="molecule type" value="Genomic_DNA"/>
</dbReference>
<feature type="compositionally biased region" description="Polar residues" evidence="1">
    <location>
        <begin position="178"/>
        <end position="189"/>
    </location>
</feature>
<sequence>MFAKLAAALVSLSVLATGVVSAPVASQNQSLVGRTGHGFSSWRGISSLDNFDNFYGIDNFSGHIVEQKVVVKKEEVVCRSQQIEIIQQRLVVLQEMAKKIITEQICEVETQTIVFQQFIASSGHFRDDLHRVSGRRPGYDSAIVSHFGDLQSTDGSISTHDLGFSGSDVGQNTVIVGGNNWNDETSPDSVDSAFEAAQDASSD</sequence>
<reference evidence="3 4" key="1">
    <citation type="submission" date="2024-01" db="EMBL/GenBank/DDBJ databases">
        <title>A draft genome for a cacao thread blight-causing isolate of Paramarasmius palmivorus.</title>
        <authorList>
            <person name="Baruah I.K."/>
            <person name="Bukari Y."/>
            <person name="Amoako-Attah I."/>
            <person name="Meinhardt L.W."/>
            <person name="Bailey B.A."/>
            <person name="Cohen S.P."/>
        </authorList>
    </citation>
    <scope>NUCLEOTIDE SEQUENCE [LARGE SCALE GENOMIC DNA]</scope>
    <source>
        <strain evidence="3 4">GH-12</strain>
    </source>
</reference>
<comment type="caution">
    <text evidence="3">The sequence shown here is derived from an EMBL/GenBank/DDBJ whole genome shotgun (WGS) entry which is preliminary data.</text>
</comment>
<accession>A0AAW0DZP5</accession>
<keyword evidence="2" id="KW-0732">Signal</keyword>
<organism evidence="3 4">
    <name type="scientific">Paramarasmius palmivorus</name>
    <dbReference type="NCBI Taxonomy" id="297713"/>
    <lineage>
        <taxon>Eukaryota</taxon>
        <taxon>Fungi</taxon>
        <taxon>Dikarya</taxon>
        <taxon>Basidiomycota</taxon>
        <taxon>Agaricomycotina</taxon>
        <taxon>Agaricomycetes</taxon>
        <taxon>Agaricomycetidae</taxon>
        <taxon>Agaricales</taxon>
        <taxon>Marasmiineae</taxon>
        <taxon>Marasmiaceae</taxon>
        <taxon>Paramarasmius</taxon>
    </lineage>
</organism>
<proteinExistence type="predicted"/>
<dbReference type="Proteomes" id="UP001383192">
    <property type="component" value="Unassembled WGS sequence"/>
</dbReference>
<protein>
    <submittedName>
        <fullName evidence="3">Uncharacterized protein</fullName>
    </submittedName>
</protein>
<feature type="chain" id="PRO_5043844288" evidence="2">
    <location>
        <begin position="22"/>
        <end position="203"/>
    </location>
</feature>
<evidence type="ECO:0000313" key="3">
    <source>
        <dbReference type="EMBL" id="KAK7056863.1"/>
    </source>
</evidence>
<keyword evidence="4" id="KW-1185">Reference proteome</keyword>
<evidence type="ECO:0000313" key="4">
    <source>
        <dbReference type="Proteomes" id="UP001383192"/>
    </source>
</evidence>
<feature type="signal peptide" evidence="2">
    <location>
        <begin position="1"/>
        <end position="21"/>
    </location>
</feature>
<evidence type="ECO:0000256" key="2">
    <source>
        <dbReference type="SAM" id="SignalP"/>
    </source>
</evidence>
<feature type="region of interest" description="Disordered" evidence="1">
    <location>
        <begin position="178"/>
        <end position="203"/>
    </location>
</feature>